<name>A0A7J0BWK3_9BACT</name>
<evidence type="ECO:0000256" key="3">
    <source>
        <dbReference type="ARBA" id="ARBA00022801"/>
    </source>
</evidence>
<evidence type="ECO:0000256" key="4">
    <source>
        <dbReference type="ARBA" id="ARBA00022806"/>
    </source>
</evidence>
<dbReference type="EMBL" id="BLVP01000008">
    <property type="protein sequence ID" value="GFM37354.1"/>
    <property type="molecule type" value="Genomic_DNA"/>
</dbReference>
<evidence type="ECO:0000313" key="13">
    <source>
        <dbReference type="EMBL" id="GFM37354.1"/>
    </source>
</evidence>
<evidence type="ECO:0000256" key="6">
    <source>
        <dbReference type="ARBA" id="ARBA00023235"/>
    </source>
</evidence>
<dbReference type="Pfam" id="PF13361">
    <property type="entry name" value="UvrD_C"/>
    <property type="match status" value="1"/>
</dbReference>
<proteinExistence type="inferred from homology"/>
<reference evidence="13 14" key="1">
    <citation type="submission" date="2020-05" db="EMBL/GenBank/DDBJ databases">
        <title>Draft genome sequence of Desulfovibrio psychrotolerans JS1T.</title>
        <authorList>
            <person name="Ueno A."/>
            <person name="Tamazawa S."/>
            <person name="Tamamura S."/>
            <person name="Murakami T."/>
            <person name="Kiyama T."/>
            <person name="Inomata H."/>
            <person name="Amano Y."/>
            <person name="Miyakawa K."/>
            <person name="Tamaki H."/>
            <person name="Naganuma T."/>
            <person name="Kaneko K."/>
        </authorList>
    </citation>
    <scope>NUCLEOTIDE SEQUENCE [LARGE SCALE GENOMIC DNA]</scope>
    <source>
        <strain evidence="13 14">JS1</strain>
    </source>
</reference>
<dbReference type="SUPFAM" id="SSF52540">
    <property type="entry name" value="P-loop containing nucleoside triphosphate hydrolases"/>
    <property type="match status" value="1"/>
</dbReference>
<dbReference type="Proteomes" id="UP000503820">
    <property type="component" value="Unassembled WGS sequence"/>
</dbReference>
<evidence type="ECO:0000256" key="1">
    <source>
        <dbReference type="ARBA" id="ARBA00009922"/>
    </source>
</evidence>
<accession>A0A7J0BWK3</accession>
<dbReference type="GO" id="GO:0043138">
    <property type="term" value="F:3'-5' DNA helicase activity"/>
    <property type="evidence" value="ECO:0007669"/>
    <property type="project" value="UniProtKB-EC"/>
</dbReference>
<evidence type="ECO:0000259" key="12">
    <source>
        <dbReference type="PROSITE" id="PS51217"/>
    </source>
</evidence>
<dbReference type="InterPro" id="IPR014016">
    <property type="entry name" value="UvrD-like_ATP-bd"/>
</dbReference>
<dbReference type="GO" id="GO:0000725">
    <property type="term" value="P:recombinational repair"/>
    <property type="evidence" value="ECO:0007669"/>
    <property type="project" value="TreeGrafter"/>
</dbReference>
<dbReference type="PROSITE" id="PS51217">
    <property type="entry name" value="UVRD_HELICASE_CTER"/>
    <property type="match status" value="1"/>
</dbReference>
<sequence>MIDFKKELNPAQYEAAMTLEGPVLCIAGAGSGKTRTIVYRLANMVEQGVPAYEILLLTFTRKASQEMLHRAETLLGRGIGAVSGGTFHAFAYSVLRQHPPAGRENGLSIMDAADAAEALKYCKDLLGAGKGDKSFPKTATVMGMLSKSRNKERDIGDILQREAFHLAAYRNDIEAIAQSYAAYKQEHGLLDYDDLLFELEHLLSTRADLLEFYRQRFRYIMVDEYQDTNLVQSRLVQLLAGGHRNVMAVGDDAQSIYAFRGANVQNILQFPNMFPGTKLIKLEENYRSVQPVLNLTNAILEDAPAAFHKSLFTSRTGGSLPQLVKPLSDLTQANLVVNKIAELRSLYQPGEIAVLFRAGYQSYHVEMQLGKAGIPFRKYGGLKYSDAAHVKDVMSYVRLMLNPLDLPAFQRLAANVKGIGPKTGLKIYEASRMQNVAELDKALKKYPNFRKDLELVDTLRRQRLQPAEVLEEVLEHYRPRLMALYPDDYPRREHGLDQLVQIAATYRELDLFVSDLSLEDPNPEAAQAENHITLSTVHSAKGLEWDAVLIIDLVEERFPSKQALQKAEDLEEERRLMYVACTRAREYLGLFVPSSIYSRGGGGNEPASPSPFVRDLPVHLYEEWKENYTGGLARREYPQQRTMRLGSCAPQAPDAAMPASAATAMQKRSTFADAASASGMQTDEDGIPFATADDCIPKPASPSPRRLGFCTHKIFGRGKLVQHVPPDKYRVNFPGFGLKVIMEAYLQMED</sequence>
<dbReference type="RefSeq" id="WP_174409960.1">
    <property type="nucleotide sequence ID" value="NZ_BLVP01000008.1"/>
</dbReference>
<evidence type="ECO:0000259" key="11">
    <source>
        <dbReference type="PROSITE" id="PS51198"/>
    </source>
</evidence>
<comment type="catalytic activity">
    <reaction evidence="9">
        <text>ATP + H2O = ADP + phosphate + H(+)</text>
        <dbReference type="Rhea" id="RHEA:13065"/>
        <dbReference type="ChEBI" id="CHEBI:15377"/>
        <dbReference type="ChEBI" id="CHEBI:15378"/>
        <dbReference type="ChEBI" id="CHEBI:30616"/>
        <dbReference type="ChEBI" id="CHEBI:43474"/>
        <dbReference type="ChEBI" id="CHEBI:456216"/>
        <dbReference type="EC" id="5.6.2.4"/>
    </reaction>
</comment>
<dbReference type="CDD" id="cd17932">
    <property type="entry name" value="DEXQc_UvrD"/>
    <property type="match status" value="1"/>
</dbReference>
<dbReference type="GO" id="GO:0016787">
    <property type="term" value="F:hydrolase activity"/>
    <property type="evidence" value="ECO:0007669"/>
    <property type="project" value="UniProtKB-UniRule"/>
</dbReference>
<gene>
    <name evidence="13" type="ORF">DSM19430T_20380</name>
</gene>
<dbReference type="PANTHER" id="PTHR11070">
    <property type="entry name" value="UVRD / RECB / PCRA DNA HELICASE FAMILY MEMBER"/>
    <property type="match status" value="1"/>
</dbReference>
<comment type="catalytic activity">
    <reaction evidence="7">
        <text>Couples ATP hydrolysis with the unwinding of duplex DNA by translocating in the 3'-5' direction.</text>
        <dbReference type="EC" id="5.6.2.4"/>
    </reaction>
</comment>
<dbReference type="Gene3D" id="3.40.50.300">
    <property type="entry name" value="P-loop containing nucleotide triphosphate hydrolases"/>
    <property type="match status" value="2"/>
</dbReference>
<dbReference type="Gene3D" id="1.10.486.10">
    <property type="entry name" value="PCRA, domain 4"/>
    <property type="match status" value="1"/>
</dbReference>
<evidence type="ECO:0000256" key="7">
    <source>
        <dbReference type="ARBA" id="ARBA00034617"/>
    </source>
</evidence>
<dbReference type="PANTHER" id="PTHR11070:SF3">
    <property type="entry name" value="DNA 3'-5' HELICASE"/>
    <property type="match status" value="1"/>
</dbReference>
<dbReference type="PROSITE" id="PS51198">
    <property type="entry name" value="UVRD_HELICASE_ATP_BIND"/>
    <property type="match status" value="1"/>
</dbReference>
<feature type="domain" description="UvrD-like helicase C-terminal" evidence="12">
    <location>
        <begin position="290"/>
        <end position="542"/>
    </location>
</feature>
<evidence type="ECO:0000256" key="9">
    <source>
        <dbReference type="ARBA" id="ARBA00048988"/>
    </source>
</evidence>
<evidence type="ECO:0000256" key="5">
    <source>
        <dbReference type="ARBA" id="ARBA00022840"/>
    </source>
</evidence>
<keyword evidence="5 10" id="KW-0067">ATP-binding</keyword>
<keyword evidence="4 10" id="KW-0347">Helicase</keyword>
<dbReference type="InterPro" id="IPR013986">
    <property type="entry name" value="DExx_box_DNA_helicase_dom_sf"/>
</dbReference>
<dbReference type="GO" id="GO:0005524">
    <property type="term" value="F:ATP binding"/>
    <property type="evidence" value="ECO:0007669"/>
    <property type="project" value="UniProtKB-UniRule"/>
</dbReference>
<feature type="binding site" evidence="10">
    <location>
        <begin position="27"/>
        <end position="34"/>
    </location>
    <ligand>
        <name>ATP</name>
        <dbReference type="ChEBI" id="CHEBI:30616"/>
    </ligand>
</feature>
<dbReference type="GO" id="GO:0005829">
    <property type="term" value="C:cytosol"/>
    <property type="evidence" value="ECO:0007669"/>
    <property type="project" value="TreeGrafter"/>
</dbReference>
<evidence type="ECO:0000256" key="8">
    <source>
        <dbReference type="ARBA" id="ARBA00034808"/>
    </source>
</evidence>
<dbReference type="InterPro" id="IPR000212">
    <property type="entry name" value="DNA_helicase_UvrD/REP"/>
</dbReference>
<evidence type="ECO:0000256" key="10">
    <source>
        <dbReference type="PROSITE-ProRule" id="PRU00560"/>
    </source>
</evidence>
<comment type="caution">
    <text evidence="13">The sequence shown here is derived from an EMBL/GenBank/DDBJ whole genome shotgun (WGS) entry which is preliminary data.</text>
</comment>
<evidence type="ECO:0000313" key="14">
    <source>
        <dbReference type="Proteomes" id="UP000503820"/>
    </source>
</evidence>
<dbReference type="AlphaFoldDB" id="A0A7J0BWK3"/>
<evidence type="ECO:0000256" key="2">
    <source>
        <dbReference type="ARBA" id="ARBA00022741"/>
    </source>
</evidence>
<dbReference type="Gene3D" id="1.10.10.160">
    <property type="match status" value="1"/>
</dbReference>
<protein>
    <recommendedName>
        <fullName evidence="8">DNA 3'-5' helicase</fullName>
        <ecNumber evidence="8">5.6.2.4</ecNumber>
    </recommendedName>
</protein>
<dbReference type="InterPro" id="IPR027417">
    <property type="entry name" value="P-loop_NTPase"/>
</dbReference>
<keyword evidence="3 10" id="KW-0378">Hydrolase</keyword>
<feature type="domain" description="UvrD-like helicase ATP-binding" evidence="11">
    <location>
        <begin position="6"/>
        <end position="289"/>
    </location>
</feature>
<keyword evidence="2 10" id="KW-0547">Nucleotide-binding</keyword>
<organism evidence="13 14">
    <name type="scientific">Desulfovibrio psychrotolerans</name>
    <dbReference type="NCBI Taxonomy" id="415242"/>
    <lineage>
        <taxon>Bacteria</taxon>
        <taxon>Pseudomonadati</taxon>
        <taxon>Thermodesulfobacteriota</taxon>
        <taxon>Desulfovibrionia</taxon>
        <taxon>Desulfovibrionales</taxon>
        <taxon>Desulfovibrionaceae</taxon>
        <taxon>Desulfovibrio</taxon>
    </lineage>
</organism>
<keyword evidence="6" id="KW-0413">Isomerase</keyword>
<keyword evidence="14" id="KW-1185">Reference proteome</keyword>
<comment type="similarity">
    <text evidence="1">Belongs to the helicase family. UvrD subfamily.</text>
</comment>
<dbReference type="GO" id="GO:0003677">
    <property type="term" value="F:DNA binding"/>
    <property type="evidence" value="ECO:0007669"/>
    <property type="project" value="InterPro"/>
</dbReference>
<dbReference type="EC" id="5.6.2.4" evidence="8"/>
<dbReference type="Pfam" id="PF00580">
    <property type="entry name" value="UvrD-helicase"/>
    <property type="match status" value="1"/>
</dbReference>
<dbReference type="InterPro" id="IPR014017">
    <property type="entry name" value="DNA_helicase_UvrD-like_C"/>
</dbReference>